<keyword evidence="10" id="KW-1185">Reference proteome</keyword>
<dbReference type="GO" id="GO:0042056">
    <property type="term" value="F:chemoattractant activity"/>
    <property type="evidence" value="ECO:0007669"/>
    <property type="project" value="TreeGrafter"/>
</dbReference>
<comment type="subcellular location">
    <subcellularLocation>
        <location evidence="1">Secreted</location>
    </subcellularLocation>
</comment>
<evidence type="ECO:0000256" key="7">
    <source>
        <dbReference type="SAM" id="SignalP"/>
    </source>
</evidence>
<dbReference type="GO" id="GO:0031731">
    <property type="term" value="F:CCR6 chemokine receptor binding"/>
    <property type="evidence" value="ECO:0007669"/>
    <property type="project" value="TreeGrafter"/>
</dbReference>
<dbReference type="FunFam" id="3.10.360.10:FF:000001">
    <property type="entry name" value="Beta-defensin 1"/>
    <property type="match status" value="1"/>
</dbReference>
<dbReference type="GeneTree" id="ENSGT00480000043221"/>
<keyword evidence="6" id="KW-1015">Disulfide bond</keyword>
<dbReference type="Pfam" id="PF00711">
    <property type="entry name" value="Defensin_beta"/>
    <property type="match status" value="1"/>
</dbReference>
<keyword evidence="3" id="KW-0929">Antimicrobial</keyword>
<dbReference type="Ensembl" id="ENSNVIT00000013170.1">
    <property type="protein sequence ID" value="ENSNVIP00000011237.1"/>
    <property type="gene ID" value="ENSNVIG00000008920.1"/>
</dbReference>
<feature type="signal peptide" evidence="7">
    <location>
        <begin position="1"/>
        <end position="20"/>
    </location>
</feature>
<keyword evidence="5" id="KW-0044">Antibiotic</keyword>
<dbReference type="Gene3D" id="3.10.360.10">
    <property type="entry name" value="Antimicrobial Peptide, Beta-defensin 2, Chain A"/>
    <property type="match status" value="1"/>
</dbReference>
<evidence type="ECO:0000256" key="2">
    <source>
        <dbReference type="ARBA" id="ARBA00022525"/>
    </source>
</evidence>
<name>A0A8C7AMY7_NEOVI</name>
<sequence>MKIHCLVFILPILFSSPTSGFSGRVLLPFSCLMSRGFCFPLRCLHNWVEIGRCLFPTQKCCRRQKQN</sequence>
<evidence type="ECO:0000256" key="6">
    <source>
        <dbReference type="ARBA" id="ARBA00023157"/>
    </source>
</evidence>
<feature type="chain" id="PRO_5033984482" description="Beta-defensin-like domain-containing protein" evidence="7">
    <location>
        <begin position="21"/>
        <end position="67"/>
    </location>
</feature>
<proteinExistence type="predicted"/>
<dbReference type="SUPFAM" id="SSF57392">
    <property type="entry name" value="Defensin-like"/>
    <property type="match status" value="1"/>
</dbReference>
<dbReference type="PANTHER" id="PTHR20515:SF13">
    <property type="entry name" value="BETA-DEFENSIN 102"/>
    <property type="match status" value="1"/>
</dbReference>
<organism evidence="9 10">
    <name type="scientific">Neovison vison</name>
    <name type="common">American mink</name>
    <name type="synonym">Mustela vison</name>
    <dbReference type="NCBI Taxonomy" id="452646"/>
    <lineage>
        <taxon>Eukaryota</taxon>
        <taxon>Metazoa</taxon>
        <taxon>Chordata</taxon>
        <taxon>Craniata</taxon>
        <taxon>Vertebrata</taxon>
        <taxon>Euteleostomi</taxon>
        <taxon>Mammalia</taxon>
        <taxon>Eutheria</taxon>
        <taxon>Laurasiatheria</taxon>
        <taxon>Carnivora</taxon>
        <taxon>Caniformia</taxon>
        <taxon>Musteloidea</taxon>
        <taxon>Mustelidae</taxon>
        <taxon>Mustelinae</taxon>
        <taxon>Neogale</taxon>
    </lineage>
</organism>
<dbReference type="GO" id="GO:0042742">
    <property type="term" value="P:defense response to bacterium"/>
    <property type="evidence" value="ECO:0007669"/>
    <property type="project" value="UniProtKB-KW"/>
</dbReference>
<reference evidence="9" key="2">
    <citation type="submission" date="2025-09" db="UniProtKB">
        <authorList>
            <consortium name="Ensembl"/>
        </authorList>
    </citation>
    <scope>IDENTIFICATION</scope>
</reference>
<protein>
    <recommendedName>
        <fullName evidence="8">Beta-defensin-like domain-containing protein</fullName>
    </recommendedName>
</protein>
<keyword evidence="4" id="KW-0211">Defensin</keyword>
<evidence type="ECO:0000256" key="3">
    <source>
        <dbReference type="ARBA" id="ARBA00022529"/>
    </source>
</evidence>
<dbReference type="Proteomes" id="UP000694425">
    <property type="component" value="Unplaced"/>
</dbReference>
<dbReference type="AlphaFoldDB" id="A0A8C7AMY7"/>
<dbReference type="GO" id="GO:0005615">
    <property type="term" value="C:extracellular space"/>
    <property type="evidence" value="ECO:0007669"/>
    <property type="project" value="TreeGrafter"/>
</dbReference>
<evidence type="ECO:0000259" key="8">
    <source>
        <dbReference type="Pfam" id="PF00711"/>
    </source>
</evidence>
<evidence type="ECO:0000313" key="9">
    <source>
        <dbReference type="Ensembl" id="ENSNVIP00000011237.1"/>
    </source>
</evidence>
<evidence type="ECO:0000313" key="10">
    <source>
        <dbReference type="Proteomes" id="UP000694425"/>
    </source>
</evidence>
<evidence type="ECO:0000256" key="4">
    <source>
        <dbReference type="ARBA" id="ARBA00022940"/>
    </source>
</evidence>
<dbReference type="GO" id="GO:0060326">
    <property type="term" value="P:cell chemotaxis"/>
    <property type="evidence" value="ECO:0007669"/>
    <property type="project" value="TreeGrafter"/>
</dbReference>
<dbReference type="PANTHER" id="PTHR20515">
    <property type="entry name" value="BETA-DEFENSIN"/>
    <property type="match status" value="1"/>
</dbReference>
<reference evidence="9" key="1">
    <citation type="submission" date="2025-08" db="UniProtKB">
        <authorList>
            <consortium name="Ensembl"/>
        </authorList>
    </citation>
    <scope>IDENTIFICATION</scope>
</reference>
<dbReference type="InterPro" id="IPR001855">
    <property type="entry name" value="Defensin_beta-like"/>
</dbReference>
<accession>A0A8C7AMY7</accession>
<keyword evidence="2" id="KW-0964">Secreted</keyword>
<keyword evidence="7" id="KW-0732">Signal</keyword>
<evidence type="ECO:0000256" key="5">
    <source>
        <dbReference type="ARBA" id="ARBA00023022"/>
    </source>
</evidence>
<feature type="domain" description="Beta-defensin-like" evidence="8">
    <location>
        <begin position="28"/>
        <end position="62"/>
    </location>
</feature>
<evidence type="ECO:0000256" key="1">
    <source>
        <dbReference type="ARBA" id="ARBA00004613"/>
    </source>
</evidence>